<dbReference type="AlphaFoldDB" id="S7VDH8"/>
<sequence length="42" mass="4954">MKAVESLGLFVDIQESYMESNHVDILLFISLALFWQLKTFIY</sequence>
<dbReference type="EMBL" id="ATNM01000107">
    <property type="protein sequence ID" value="EPR68280.1"/>
    <property type="molecule type" value="Genomic_DNA"/>
</dbReference>
<evidence type="ECO:0000313" key="2">
    <source>
        <dbReference type="Proteomes" id="UP000014974"/>
    </source>
</evidence>
<proteinExistence type="predicted"/>
<reference evidence="1 2" key="1">
    <citation type="journal article" date="2013" name="Genome Announc.">
        <title>Draft Genome Sequence of Cyclobacterium qasimii Strain M12-11BT, Isolated from Arctic Marine Sediment.</title>
        <authorList>
            <person name="Shivaji S."/>
            <person name="Ara S."/>
            <person name="Singh A."/>
            <person name="Kumar Pinnaka A."/>
        </authorList>
    </citation>
    <scope>NUCLEOTIDE SEQUENCE [LARGE SCALE GENOMIC DNA]</scope>
    <source>
        <strain evidence="1 2">M12-11B</strain>
    </source>
</reference>
<name>S7VDH8_9BACT</name>
<organism evidence="1 2">
    <name type="scientific">Cyclobacterium qasimii M12-11B</name>
    <dbReference type="NCBI Taxonomy" id="641524"/>
    <lineage>
        <taxon>Bacteria</taxon>
        <taxon>Pseudomonadati</taxon>
        <taxon>Bacteroidota</taxon>
        <taxon>Cytophagia</taxon>
        <taxon>Cytophagales</taxon>
        <taxon>Cyclobacteriaceae</taxon>
        <taxon>Cyclobacterium</taxon>
    </lineage>
</organism>
<dbReference type="Proteomes" id="UP000014974">
    <property type="component" value="Unassembled WGS sequence"/>
</dbReference>
<comment type="caution">
    <text evidence="1">The sequence shown here is derived from an EMBL/GenBank/DDBJ whole genome shotgun (WGS) entry which is preliminary data.</text>
</comment>
<gene>
    <name evidence="1" type="ORF">ADICYQ_2750</name>
</gene>
<dbReference type="STRING" id="641524.ADICYQ_2750"/>
<protein>
    <submittedName>
        <fullName evidence="1">Uncharacterized protein</fullName>
    </submittedName>
</protein>
<evidence type="ECO:0000313" key="1">
    <source>
        <dbReference type="EMBL" id="EPR68280.1"/>
    </source>
</evidence>
<accession>S7VDH8</accession>